<comment type="caution">
    <text evidence="2">The sequence shown here is derived from an EMBL/GenBank/DDBJ whole genome shotgun (WGS) entry which is preliminary data.</text>
</comment>
<protein>
    <recommendedName>
        <fullName evidence="1">N-acetyltransferase domain-containing protein</fullName>
    </recommendedName>
</protein>
<dbReference type="Gene3D" id="3.40.630.30">
    <property type="match status" value="1"/>
</dbReference>
<dbReference type="PROSITE" id="PS51186">
    <property type="entry name" value="GNAT"/>
    <property type="match status" value="1"/>
</dbReference>
<reference evidence="2 3" key="1">
    <citation type="journal article" date="2015" name="Microbiome">
        <title>Genomic resolution of linkages in carbon, nitrogen, and sulfur cycling among widespread estuary sediment bacteria.</title>
        <authorList>
            <person name="Baker B.J."/>
            <person name="Lazar C.S."/>
            <person name="Teske A.P."/>
            <person name="Dick G.J."/>
        </authorList>
    </citation>
    <scope>NUCLEOTIDE SEQUENCE [LARGE SCALE GENOMIC DNA]</scope>
    <source>
        <strain evidence="2">SM23_40</strain>
    </source>
</reference>
<dbReference type="Pfam" id="PF00583">
    <property type="entry name" value="Acetyltransf_1"/>
    <property type="match status" value="1"/>
</dbReference>
<dbReference type="CDD" id="cd04301">
    <property type="entry name" value="NAT_SF"/>
    <property type="match status" value="1"/>
</dbReference>
<evidence type="ECO:0000313" key="3">
    <source>
        <dbReference type="Proteomes" id="UP000051717"/>
    </source>
</evidence>
<accession>A0A0S8G839</accession>
<dbReference type="GO" id="GO:0016747">
    <property type="term" value="F:acyltransferase activity, transferring groups other than amino-acyl groups"/>
    <property type="evidence" value="ECO:0007669"/>
    <property type="project" value="InterPro"/>
</dbReference>
<feature type="domain" description="N-acetyltransferase" evidence="1">
    <location>
        <begin position="3"/>
        <end position="178"/>
    </location>
</feature>
<organism evidence="2 3">
    <name type="scientific">candidate division TA06 bacterium SM23_40</name>
    <dbReference type="NCBI Taxonomy" id="1703774"/>
    <lineage>
        <taxon>Bacteria</taxon>
        <taxon>Bacteria division TA06</taxon>
    </lineage>
</organism>
<dbReference type="InterPro" id="IPR016181">
    <property type="entry name" value="Acyl_CoA_acyltransferase"/>
</dbReference>
<dbReference type="InterPro" id="IPR000182">
    <property type="entry name" value="GNAT_dom"/>
</dbReference>
<dbReference type="SUPFAM" id="SSF55729">
    <property type="entry name" value="Acyl-CoA N-acyltransferases (Nat)"/>
    <property type="match status" value="1"/>
</dbReference>
<evidence type="ECO:0000259" key="1">
    <source>
        <dbReference type="PROSITE" id="PS51186"/>
    </source>
</evidence>
<dbReference type="AlphaFoldDB" id="A0A0S8G839"/>
<proteinExistence type="predicted"/>
<dbReference type="EMBL" id="LJUI01000098">
    <property type="protein sequence ID" value="KPK67965.1"/>
    <property type="molecule type" value="Genomic_DNA"/>
</dbReference>
<sequence>MVTHIRQLPHSDISRLVEIDRSEHVTLEYVYKDRSLHARKIDCHVPNWSRDPSQAHSIHRLIRQFTPVLEEGGALLGAFVEDKLVGLAILRYDLEPGMSQLALLHVSDGYRRQGIGAELTEEMIRMAKERGSTMMYVSATPSESAVGFYLSQGFELAAKVNGELYALEPDDIHMTKVI</sequence>
<name>A0A0S8G839_UNCT6</name>
<evidence type="ECO:0000313" key="2">
    <source>
        <dbReference type="EMBL" id="KPK67965.1"/>
    </source>
</evidence>
<gene>
    <name evidence="2" type="ORF">AMJ82_09470</name>
</gene>
<dbReference type="Proteomes" id="UP000051717">
    <property type="component" value="Unassembled WGS sequence"/>
</dbReference>